<reference evidence="3" key="1">
    <citation type="submission" date="2021-06" db="EMBL/GenBank/DDBJ databases">
        <authorList>
            <person name="Kallberg Y."/>
            <person name="Tangrot J."/>
            <person name="Rosling A."/>
        </authorList>
    </citation>
    <scope>NUCLEOTIDE SEQUENCE</scope>
    <source>
        <strain evidence="3">AZ414A</strain>
    </source>
</reference>
<dbReference type="Gene3D" id="3.80.10.10">
    <property type="entry name" value="Ribonuclease Inhibitor"/>
    <property type="match status" value="1"/>
</dbReference>
<dbReference type="EMBL" id="CAJVPK010000904">
    <property type="protein sequence ID" value="CAG8558426.1"/>
    <property type="molecule type" value="Genomic_DNA"/>
</dbReference>
<dbReference type="Proteomes" id="UP000789706">
    <property type="component" value="Unassembled WGS sequence"/>
</dbReference>
<dbReference type="OrthoDB" id="2449606at2759"/>
<dbReference type="InterPro" id="IPR032675">
    <property type="entry name" value="LRR_dom_sf"/>
</dbReference>
<dbReference type="GO" id="GO:0005737">
    <property type="term" value="C:cytoplasm"/>
    <property type="evidence" value="ECO:0007669"/>
    <property type="project" value="TreeGrafter"/>
</dbReference>
<name>A0A9N9BBW4_9GLOM</name>
<gene>
    <name evidence="3" type="ORF">DEBURN_LOCUS7462</name>
</gene>
<comment type="caution">
    <text evidence="3">The sequence shown here is derived from an EMBL/GenBank/DDBJ whole genome shotgun (WGS) entry which is preliminary data.</text>
</comment>
<organism evidence="3 4">
    <name type="scientific">Diversispora eburnea</name>
    <dbReference type="NCBI Taxonomy" id="1213867"/>
    <lineage>
        <taxon>Eukaryota</taxon>
        <taxon>Fungi</taxon>
        <taxon>Fungi incertae sedis</taxon>
        <taxon>Mucoromycota</taxon>
        <taxon>Glomeromycotina</taxon>
        <taxon>Glomeromycetes</taxon>
        <taxon>Diversisporales</taxon>
        <taxon>Diversisporaceae</taxon>
        <taxon>Diversispora</taxon>
    </lineage>
</organism>
<accession>A0A9N9BBW4</accession>
<evidence type="ECO:0000256" key="2">
    <source>
        <dbReference type="ARBA" id="ARBA00022737"/>
    </source>
</evidence>
<dbReference type="SUPFAM" id="SSF52058">
    <property type="entry name" value="L domain-like"/>
    <property type="match status" value="1"/>
</dbReference>
<keyword evidence="2" id="KW-0677">Repeat</keyword>
<keyword evidence="4" id="KW-1185">Reference proteome</keyword>
<evidence type="ECO:0000313" key="3">
    <source>
        <dbReference type="EMBL" id="CAG8558426.1"/>
    </source>
</evidence>
<evidence type="ECO:0000256" key="1">
    <source>
        <dbReference type="ARBA" id="ARBA00022614"/>
    </source>
</evidence>
<dbReference type="InterPro" id="IPR050216">
    <property type="entry name" value="LRR_domain-containing"/>
</dbReference>
<dbReference type="AlphaFoldDB" id="A0A9N9BBW4"/>
<evidence type="ECO:0000313" key="4">
    <source>
        <dbReference type="Proteomes" id="UP000789706"/>
    </source>
</evidence>
<dbReference type="PANTHER" id="PTHR48051">
    <property type="match status" value="1"/>
</dbReference>
<keyword evidence="1" id="KW-0433">Leucine-rich repeat</keyword>
<proteinExistence type="predicted"/>
<sequence length="369" mass="43054">MELTNEVNELRERLDDNIIKGKDLSIFCLKNTSERLETEEKTETAKKFFNFSPFAGIKEGGFGYEATKQLINDSNLTPEQVENAYHLNKEKLKKEYPDAVEENNCSIGAQAYLDKHYPEEKKGNITELNLRDKNLRGSLKLENFTKLRKLDCSDNRTYDRGKITSLEIIDCPKLERIDCYGNNITELKIGKLDNLARLCCSNNQLREIDINVCPNLKEFDCSDNYLVNLDLSKNRKLWRLNIENNNFAEQDLSFLSHLANLKGLRLRNRLTKLASTDLYYYEKLKKERQYQENLEKKAKNIYNRFTGSLKPLKNLTKLENLYIENTNLDSGLEYLPESVRMIFCAQDNYDEIKGEAEVRKIEDELLLYG</sequence>
<dbReference type="PANTHER" id="PTHR48051:SF1">
    <property type="entry name" value="RAS SUPPRESSOR PROTEIN 1"/>
    <property type="match status" value="1"/>
</dbReference>
<protein>
    <submittedName>
        <fullName evidence="3">10059_t:CDS:1</fullName>
    </submittedName>
</protein>